<evidence type="ECO:0008006" key="3">
    <source>
        <dbReference type="Google" id="ProtNLM"/>
    </source>
</evidence>
<proteinExistence type="predicted"/>
<reference evidence="2" key="1">
    <citation type="journal article" date="2019" name="Int. J. Syst. Evol. Microbiol.">
        <title>The Global Catalogue of Microorganisms (GCM) 10K type strain sequencing project: providing services to taxonomists for standard genome sequencing and annotation.</title>
        <authorList>
            <consortium name="The Broad Institute Genomics Platform"/>
            <consortium name="The Broad Institute Genome Sequencing Center for Infectious Disease"/>
            <person name="Wu L."/>
            <person name="Ma J."/>
        </authorList>
    </citation>
    <scope>NUCLEOTIDE SEQUENCE [LARGE SCALE GENOMIC DNA]</scope>
    <source>
        <strain evidence="2">JCM 17714</strain>
    </source>
</reference>
<name>A0ABP8VIN0_9HYPH</name>
<evidence type="ECO:0000313" key="1">
    <source>
        <dbReference type="EMBL" id="GAA4664279.1"/>
    </source>
</evidence>
<dbReference type="Proteomes" id="UP001501699">
    <property type="component" value="Unassembled WGS sequence"/>
</dbReference>
<accession>A0ABP8VIN0</accession>
<dbReference type="RefSeq" id="WP_345119144.1">
    <property type="nucleotide sequence ID" value="NZ_BAABJA010000007.1"/>
</dbReference>
<sequence length="91" mass="10298">MFDLKVAGIKVFFVLAWILQNKLIRTNAVILDKAVLKTFLAAQDKKLALSATTFFRGISELEKAGIIAKQNHRGWYFINPDFVLNGKLVVF</sequence>
<evidence type="ECO:0000313" key="2">
    <source>
        <dbReference type="Proteomes" id="UP001501699"/>
    </source>
</evidence>
<protein>
    <recommendedName>
        <fullName evidence="3">Plasmid replication protein RepL domain-containing protein</fullName>
    </recommendedName>
</protein>
<comment type="caution">
    <text evidence="1">The sequence shown here is derived from an EMBL/GenBank/DDBJ whole genome shotgun (WGS) entry which is preliminary data.</text>
</comment>
<organism evidence="1 2">
    <name type="scientific">Bartonella pachyuromydis</name>
    <dbReference type="NCBI Taxonomy" id="931097"/>
    <lineage>
        <taxon>Bacteria</taxon>
        <taxon>Pseudomonadati</taxon>
        <taxon>Pseudomonadota</taxon>
        <taxon>Alphaproteobacteria</taxon>
        <taxon>Hyphomicrobiales</taxon>
        <taxon>Bartonellaceae</taxon>
        <taxon>Bartonella</taxon>
    </lineage>
</organism>
<dbReference type="EMBL" id="BAABJA010000007">
    <property type="protein sequence ID" value="GAA4664279.1"/>
    <property type="molecule type" value="Genomic_DNA"/>
</dbReference>
<gene>
    <name evidence="1" type="ORF">GCM10023262_11170</name>
</gene>
<keyword evidence="2" id="KW-1185">Reference proteome</keyword>